<name>A0A6G0WXD5_9STRA</name>
<dbReference type="AlphaFoldDB" id="A0A6G0WXD5"/>
<organism evidence="8 9">
    <name type="scientific">Aphanomyces euteiches</name>
    <dbReference type="NCBI Taxonomy" id="100861"/>
    <lineage>
        <taxon>Eukaryota</taxon>
        <taxon>Sar</taxon>
        <taxon>Stramenopiles</taxon>
        <taxon>Oomycota</taxon>
        <taxon>Saprolegniomycetes</taxon>
        <taxon>Saprolegniales</taxon>
        <taxon>Verrucalvaceae</taxon>
        <taxon>Aphanomyces</taxon>
    </lineage>
</organism>
<comment type="caution">
    <text evidence="8">The sequence shown here is derived from an EMBL/GenBank/DDBJ whole genome shotgun (WGS) entry which is preliminary data.</text>
</comment>
<sequence length="301" mass="32805">MGGIADAIDAKQHLHPPVTACPSLARIPLDALETFQLFIGSADAASDPSTTAEHGIHSVISLGTGPLAPPPVETLCIDILDMEDAFILEHFDTCFAFLKEQARIGKSTLVHCVYGQSRSATICVAFVMLIDRMSLEASYDRVQTARPCIHINRGFLAQLELFQAMQCQLVGVSSAHATYRTMATAQRRSRDRLLALDDNSLHGAPGTAKRIYCKKCNFHLCSHDNAVFHAHKSASAVTACGSLFVEPMPWMQLMEAGDQGKLSCPRCKSKLGVFSWFGIKCTQGTFCQPAFQLSTARVESR</sequence>
<keyword evidence="9" id="KW-1185">Reference proteome</keyword>
<protein>
    <recommendedName>
        <fullName evidence="2">protein-tyrosine-phosphatase</fullName>
        <ecNumber evidence="2">3.1.3.48</ecNumber>
    </recommendedName>
</protein>
<dbReference type="PANTHER" id="PTHR45848">
    <property type="entry name" value="DUAL SPECIFICITY PROTEIN PHOSPHATASE 12 FAMILY MEMBER"/>
    <property type="match status" value="1"/>
</dbReference>
<dbReference type="GO" id="GO:0004725">
    <property type="term" value="F:protein tyrosine phosphatase activity"/>
    <property type="evidence" value="ECO:0007669"/>
    <property type="project" value="UniProtKB-EC"/>
</dbReference>
<dbReference type="InterPro" id="IPR000340">
    <property type="entry name" value="Dual-sp_phosphatase_cat-dom"/>
</dbReference>
<dbReference type="Proteomes" id="UP000481153">
    <property type="component" value="Unassembled WGS sequence"/>
</dbReference>
<dbReference type="PROSITE" id="PS50054">
    <property type="entry name" value="TYR_PHOSPHATASE_DUAL"/>
    <property type="match status" value="1"/>
</dbReference>
<evidence type="ECO:0000259" key="6">
    <source>
        <dbReference type="PROSITE" id="PS50054"/>
    </source>
</evidence>
<dbReference type="PANTHER" id="PTHR45848:SF4">
    <property type="entry name" value="DUAL SPECIFICITY PROTEIN PHOSPHATASE 12"/>
    <property type="match status" value="1"/>
</dbReference>
<dbReference type="Pfam" id="PF00782">
    <property type="entry name" value="DSPc"/>
    <property type="match status" value="1"/>
</dbReference>
<dbReference type="InterPro" id="IPR000387">
    <property type="entry name" value="Tyr_Pase_dom"/>
</dbReference>
<dbReference type="CDD" id="cd14498">
    <property type="entry name" value="DSP"/>
    <property type="match status" value="1"/>
</dbReference>
<feature type="domain" description="Tyrosine specific protein phosphatases" evidence="7">
    <location>
        <begin position="89"/>
        <end position="147"/>
    </location>
</feature>
<dbReference type="PROSITE" id="PS50056">
    <property type="entry name" value="TYR_PHOSPHATASE_2"/>
    <property type="match status" value="1"/>
</dbReference>
<dbReference type="InterPro" id="IPR016130">
    <property type="entry name" value="Tyr_Pase_AS"/>
</dbReference>
<evidence type="ECO:0000256" key="3">
    <source>
        <dbReference type="ARBA" id="ARBA00022801"/>
    </source>
</evidence>
<dbReference type="SUPFAM" id="SSF52799">
    <property type="entry name" value="(Phosphotyrosine protein) phosphatases II"/>
    <property type="match status" value="1"/>
</dbReference>
<dbReference type="SMART" id="SM00195">
    <property type="entry name" value="DSPc"/>
    <property type="match status" value="1"/>
</dbReference>
<dbReference type="PROSITE" id="PS00383">
    <property type="entry name" value="TYR_PHOSPHATASE_1"/>
    <property type="match status" value="1"/>
</dbReference>
<dbReference type="VEuPathDB" id="FungiDB:AeMF1_006110"/>
<proteinExistence type="inferred from homology"/>
<dbReference type="InterPro" id="IPR020422">
    <property type="entry name" value="TYR_PHOSPHATASE_DUAL_dom"/>
</dbReference>
<dbReference type="InterPro" id="IPR029021">
    <property type="entry name" value="Prot-tyrosine_phosphatase-like"/>
</dbReference>
<keyword evidence="4" id="KW-0904">Protein phosphatase</keyword>
<comment type="similarity">
    <text evidence="1">Belongs to the protein-tyrosine phosphatase family. Non-receptor class dual specificity subfamily.</text>
</comment>
<evidence type="ECO:0000256" key="5">
    <source>
        <dbReference type="PIRSR" id="PIRSR000941-50"/>
    </source>
</evidence>
<accession>A0A6G0WXD5</accession>
<reference evidence="8 9" key="1">
    <citation type="submission" date="2019-07" db="EMBL/GenBank/DDBJ databases">
        <title>Genomics analysis of Aphanomyces spp. identifies a new class of oomycete effector associated with host adaptation.</title>
        <authorList>
            <person name="Gaulin E."/>
        </authorList>
    </citation>
    <scope>NUCLEOTIDE SEQUENCE [LARGE SCALE GENOMIC DNA]</scope>
    <source>
        <strain evidence="8 9">ATCC 201684</strain>
    </source>
</reference>
<feature type="active site" description="Phosphocysteine intermediate" evidence="5">
    <location>
        <position position="112"/>
    </location>
</feature>
<evidence type="ECO:0000256" key="2">
    <source>
        <dbReference type="ARBA" id="ARBA00013064"/>
    </source>
</evidence>
<dbReference type="GO" id="GO:0008138">
    <property type="term" value="F:protein tyrosine/serine/threonine phosphatase activity"/>
    <property type="evidence" value="ECO:0007669"/>
    <property type="project" value="InterPro"/>
</dbReference>
<evidence type="ECO:0000259" key="7">
    <source>
        <dbReference type="PROSITE" id="PS50056"/>
    </source>
</evidence>
<dbReference type="EMBL" id="VJMJ01000137">
    <property type="protein sequence ID" value="KAF0732160.1"/>
    <property type="molecule type" value="Genomic_DNA"/>
</dbReference>
<evidence type="ECO:0000313" key="8">
    <source>
        <dbReference type="EMBL" id="KAF0732160.1"/>
    </source>
</evidence>
<dbReference type="Gene3D" id="3.90.190.10">
    <property type="entry name" value="Protein tyrosine phosphatase superfamily"/>
    <property type="match status" value="1"/>
</dbReference>
<feature type="domain" description="Tyrosine-protein phosphatase" evidence="6">
    <location>
        <begin position="29"/>
        <end position="168"/>
    </location>
</feature>
<evidence type="ECO:0000256" key="4">
    <source>
        <dbReference type="ARBA" id="ARBA00022912"/>
    </source>
</evidence>
<dbReference type="EC" id="3.1.3.48" evidence="2"/>
<dbReference type="PIRSF" id="PIRSF000941">
    <property type="entry name" value="DUSP12"/>
    <property type="match status" value="1"/>
</dbReference>
<dbReference type="InterPro" id="IPR016278">
    <property type="entry name" value="DUSP12"/>
</dbReference>
<evidence type="ECO:0000256" key="1">
    <source>
        <dbReference type="ARBA" id="ARBA00008601"/>
    </source>
</evidence>
<evidence type="ECO:0000313" key="9">
    <source>
        <dbReference type="Proteomes" id="UP000481153"/>
    </source>
</evidence>
<keyword evidence="3" id="KW-0378">Hydrolase</keyword>
<gene>
    <name evidence="8" type="ORF">Ae201684_010810</name>
</gene>